<gene>
    <name evidence="3" type="ORF">LQ327_05755</name>
</gene>
<dbReference type="InterPro" id="IPR041629">
    <property type="entry name" value="SCP_3"/>
</dbReference>
<proteinExistence type="predicted"/>
<comment type="caution">
    <text evidence="3">The sequence shown here is derived from an EMBL/GenBank/DDBJ whole genome shotgun (WGS) entry which is preliminary data.</text>
</comment>
<evidence type="ECO:0000313" key="4">
    <source>
        <dbReference type="Proteomes" id="UP001199469"/>
    </source>
</evidence>
<dbReference type="Pfam" id="PF17844">
    <property type="entry name" value="SCP_3"/>
    <property type="match status" value="1"/>
</dbReference>
<dbReference type="Gene3D" id="3.30.1050.40">
    <property type="match status" value="1"/>
</dbReference>
<organism evidence="3 4">
    <name type="scientific">Actinomycetospora endophytica</name>
    <dbReference type="NCBI Taxonomy" id="2291215"/>
    <lineage>
        <taxon>Bacteria</taxon>
        <taxon>Bacillati</taxon>
        <taxon>Actinomycetota</taxon>
        <taxon>Actinomycetes</taxon>
        <taxon>Pseudonocardiales</taxon>
        <taxon>Pseudonocardiaceae</taxon>
        <taxon>Actinomycetospora</taxon>
    </lineage>
</organism>
<dbReference type="RefSeq" id="WP_230730555.1">
    <property type="nucleotide sequence ID" value="NZ_JAJNDB010000001.1"/>
</dbReference>
<evidence type="ECO:0000259" key="2">
    <source>
        <dbReference type="Pfam" id="PF17844"/>
    </source>
</evidence>
<keyword evidence="4" id="KW-1185">Reference proteome</keyword>
<accession>A0ABS8P4M3</accession>
<dbReference type="EMBL" id="JAJNDB010000001">
    <property type="protein sequence ID" value="MCD2192892.1"/>
    <property type="molecule type" value="Genomic_DNA"/>
</dbReference>
<name>A0ABS8P4M3_9PSEU</name>
<feature type="region of interest" description="Disordered" evidence="1">
    <location>
        <begin position="129"/>
        <end position="152"/>
    </location>
</feature>
<sequence length="152" mass="15867">MPTRRAPAPDEVRTALADVTSWVDARPGGPAPDDAVPAPPRTVRAAAVRLSLAALEHVAPGRSVEVRVPPFGAVHCIDGPRHTRGTPPNVVETDPRTWCALALGRLRFDDAVAAGVVRASGHRAPQVGRWLPLADPDHGSAAGTVPDRAADV</sequence>
<protein>
    <submittedName>
        <fullName evidence="3">Sterol carrier family protein</fullName>
    </submittedName>
</protein>
<reference evidence="3 4" key="1">
    <citation type="submission" date="2021-11" db="EMBL/GenBank/DDBJ databases">
        <title>Draft genome sequence of Actinomycetospora sp. SF1 isolated from the rhizosphere soil.</title>
        <authorList>
            <person name="Duangmal K."/>
            <person name="Chantavorakit T."/>
        </authorList>
    </citation>
    <scope>NUCLEOTIDE SEQUENCE [LARGE SCALE GENOMIC DNA]</scope>
    <source>
        <strain evidence="3 4">TBRC 5722</strain>
    </source>
</reference>
<dbReference type="Proteomes" id="UP001199469">
    <property type="component" value="Unassembled WGS sequence"/>
</dbReference>
<evidence type="ECO:0000313" key="3">
    <source>
        <dbReference type="EMBL" id="MCD2192892.1"/>
    </source>
</evidence>
<feature type="domain" description="Bacterial SCP orthologue" evidence="2">
    <location>
        <begin position="41"/>
        <end position="133"/>
    </location>
</feature>
<evidence type="ECO:0000256" key="1">
    <source>
        <dbReference type="SAM" id="MobiDB-lite"/>
    </source>
</evidence>